<comment type="similarity">
    <text evidence="3">Belongs to the purine/pyrimidine phosphoribosyltransferase family. PyrE subfamily.</text>
</comment>
<proteinExistence type="inferred from homology"/>
<dbReference type="GO" id="GO:0006207">
    <property type="term" value="P:'de novo' pyrimidine nucleobase biosynthetic process"/>
    <property type="evidence" value="ECO:0007669"/>
    <property type="project" value="TreeGrafter"/>
</dbReference>
<evidence type="ECO:0000256" key="3">
    <source>
        <dbReference type="ARBA" id="ARBA00006340"/>
    </source>
</evidence>
<accession>A0A976M9A7</accession>
<dbReference type="Gene3D" id="3.40.50.2020">
    <property type="match status" value="1"/>
</dbReference>
<evidence type="ECO:0000256" key="7">
    <source>
        <dbReference type="ARBA" id="ARBA00022679"/>
    </source>
</evidence>
<dbReference type="AlphaFoldDB" id="A0A976M9A7"/>
<dbReference type="SUPFAM" id="SSF53271">
    <property type="entry name" value="PRTase-like"/>
    <property type="match status" value="1"/>
</dbReference>
<gene>
    <name evidence="9" type="ORF">MACK_000112</name>
</gene>
<evidence type="ECO:0000313" key="9">
    <source>
        <dbReference type="EMBL" id="UKK00046.1"/>
    </source>
</evidence>
<comment type="function">
    <text evidence="1">Catalyzes the transfer of a ribosyl phosphate group from 5-phosphoribose 1-diphosphate to orotate, leading to the formation of orotidine monophosphate (OMP).</text>
</comment>
<dbReference type="PANTHER" id="PTHR46683">
    <property type="entry name" value="OROTATE PHOSPHORIBOSYLTRANSFERASE 1-RELATED"/>
    <property type="match status" value="1"/>
</dbReference>
<dbReference type="InterPro" id="IPR029057">
    <property type="entry name" value="PRTase-like"/>
</dbReference>
<comment type="pathway">
    <text evidence="2">Pyrimidine metabolism; UMP biosynthesis via de novo pathway; UMP from orotate: step 1/2.</text>
</comment>
<keyword evidence="7 9" id="KW-0808">Transferase</keyword>
<organism evidence="9 10">
    <name type="scientific">Theileria orientalis</name>
    <dbReference type="NCBI Taxonomy" id="68886"/>
    <lineage>
        <taxon>Eukaryota</taxon>
        <taxon>Sar</taxon>
        <taxon>Alveolata</taxon>
        <taxon>Apicomplexa</taxon>
        <taxon>Aconoidasida</taxon>
        <taxon>Piroplasmida</taxon>
        <taxon>Theileriidae</taxon>
        <taxon>Theileria</taxon>
    </lineage>
</organism>
<sequence length="205" mass="23310">MEIQSFLKNIPEIRSKFIELCEKNEALLFGEFVMNCGLKSNMFFNSGLLTDAESFDLMTDLLVAKLIEEKVEFDGFIGCPYKAIPIVSAMCLKYYKLTGKKVYFGYHRKEVKDHGEGKLFVGSKNVFEENARLVVVDDVCTTGMSVMKSVSLIDETKAKTVCILFLLNREENYGEFAKRLARPDVKVLDVLKIQELSGTEPIKCW</sequence>
<dbReference type="InterPro" id="IPR004467">
    <property type="entry name" value="Or_phspho_trans_dom"/>
</dbReference>
<evidence type="ECO:0000313" key="10">
    <source>
        <dbReference type="Proteomes" id="UP000244811"/>
    </source>
</evidence>
<dbReference type="CDD" id="cd06223">
    <property type="entry name" value="PRTases_typeI"/>
    <property type="match status" value="1"/>
</dbReference>
<dbReference type="NCBIfam" id="TIGR00336">
    <property type="entry name" value="pyrE"/>
    <property type="match status" value="1"/>
</dbReference>
<evidence type="ECO:0000256" key="5">
    <source>
        <dbReference type="ARBA" id="ARBA00011971"/>
    </source>
</evidence>
<evidence type="ECO:0000256" key="1">
    <source>
        <dbReference type="ARBA" id="ARBA00003769"/>
    </source>
</evidence>
<keyword evidence="6 9" id="KW-0328">Glycosyltransferase</keyword>
<dbReference type="PANTHER" id="PTHR46683:SF1">
    <property type="entry name" value="OROTATE PHOSPHORIBOSYLTRANSFERASE 1-RELATED"/>
    <property type="match status" value="1"/>
</dbReference>
<evidence type="ECO:0000256" key="4">
    <source>
        <dbReference type="ARBA" id="ARBA00011738"/>
    </source>
</evidence>
<dbReference type="GO" id="GO:0046132">
    <property type="term" value="P:pyrimidine ribonucleoside biosynthetic process"/>
    <property type="evidence" value="ECO:0007669"/>
    <property type="project" value="TreeGrafter"/>
</dbReference>
<dbReference type="InterPro" id="IPR023031">
    <property type="entry name" value="OPRT"/>
</dbReference>
<reference evidence="9" key="1">
    <citation type="submission" date="2022-07" db="EMBL/GenBank/DDBJ databases">
        <title>Evaluation of T. orientalis genome assembly methods using nanopore sequencing and analysis of variation between genomes.</title>
        <authorList>
            <person name="Yam J."/>
            <person name="Micallef M.L."/>
            <person name="Liu M."/>
            <person name="Djordjevic S.P."/>
            <person name="Bogema D.R."/>
            <person name="Jenkins C."/>
        </authorList>
    </citation>
    <scope>NUCLEOTIDE SEQUENCE</scope>
    <source>
        <strain evidence="9">Goon Nure</strain>
    </source>
</reference>
<protein>
    <recommendedName>
        <fullName evidence="5">orotate phosphoribosyltransferase</fullName>
        <ecNumber evidence="5">2.4.2.10</ecNumber>
    </recommendedName>
</protein>
<dbReference type="GO" id="GO:0005737">
    <property type="term" value="C:cytoplasm"/>
    <property type="evidence" value="ECO:0007669"/>
    <property type="project" value="TreeGrafter"/>
</dbReference>
<dbReference type="EC" id="2.4.2.10" evidence="5"/>
<evidence type="ECO:0000256" key="8">
    <source>
        <dbReference type="ARBA" id="ARBA00022975"/>
    </source>
</evidence>
<dbReference type="GO" id="GO:0004588">
    <property type="term" value="F:orotate phosphoribosyltransferase activity"/>
    <property type="evidence" value="ECO:0007669"/>
    <property type="project" value="UniProtKB-EC"/>
</dbReference>
<evidence type="ECO:0000256" key="2">
    <source>
        <dbReference type="ARBA" id="ARBA00004889"/>
    </source>
</evidence>
<dbReference type="GO" id="GO:0006221">
    <property type="term" value="P:pyrimidine nucleotide biosynthetic process"/>
    <property type="evidence" value="ECO:0007669"/>
    <property type="project" value="UniProtKB-KW"/>
</dbReference>
<keyword evidence="8" id="KW-0665">Pyrimidine biosynthesis</keyword>
<dbReference type="InterPro" id="IPR000836">
    <property type="entry name" value="PRTase_dom"/>
</dbReference>
<dbReference type="HAMAP" id="MF_01208">
    <property type="entry name" value="PyrE"/>
    <property type="match status" value="1"/>
</dbReference>
<evidence type="ECO:0000256" key="6">
    <source>
        <dbReference type="ARBA" id="ARBA00022676"/>
    </source>
</evidence>
<dbReference type="EMBL" id="CP056069">
    <property type="protein sequence ID" value="UKK00046.1"/>
    <property type="molecule type" value="Genomic_DNA"/>
</dbReference>
<name>A0A976M9A7_THEOR</name>
<dbReference type="Proteomes" id="UP000244811">
    <property type="component" value="Chromosome 1"/>
</dbReference>
<comment type="subunit">
    <text evidence="4">Homodimer.</text>
</comment>